<name>A0A9P8PP81_WICPI</name>
<organism evidence="1 2">
    <name type="scientific">Wickerhamomyces pijperi</name>
    <name type="common">Yeast</name>
    <name type="synonym">Pichia pijperi</name>
    <dbReference type="NCBI Taxonomy" id="599730"/>
    <lineage>
        <taxon>Eukaryota</taxon>
        <taxon>Fungi</taxon>
        <taxon>Dikarya</taxon>
        <taxon>Ascomycota</taxon>
        <taxon>Saccharomycotina</taxon>
        <taxon>Saccharomycetes</taxon>
        <taxon>Phaffomycetales</taxon>
        <taxon>Wickerhamomycetaceae</taxon>
        <taxon>Wickerhamomyces</taxon>
    </lineage>
</organism>
<proteinExistence type="predicted"/>
<protein>
    <submittedName>
        <fullName evidence="1">Uncharacterized protein</fullName>
    </submittedName>
</protein>
<evidence type="ECO:0000313" key="1">
    <source>
        <dbReference type="EMBL" id="KAH3675686.1"/>
    </source>
</evidence>
<evidence type="ECO:0000313" key="2">
    <source>
        <dbReference type="Proteomes" id="UP000774326"/>
    </source>
</evidence>
<dbReference type="EMBL" id="JAEUBG010005377">
    <property type="protein sequence ID" value="KAH3675686.1"/>
    <property type="molecule type" value="Genomic_DNA"/>
</dbReference>
<sequence length="218" mass="23120">MNRLANSTVVALEGIWTVELRWSGRVFARSCIALFILLRRPCSASLCEAFLVFGSMSSSSTVVGAVIGAEGCSTDWDKEADVATDGGKTEAEVEAEAGAEETEDDLEADIRGVDFGVIFTLLAAEEVRRLGGAWLRLCEGMDVGTLPLEGKMTGEAVNDGGPEVSNLKFIKEAGVTGGCEDIVAVATLILEPLEPMVLIDEEEEEALKTGFLPDTAVE</sequence>
<accession>A0A9P8PP81</accession>
<reference evidence="1" key="1">
    <citation type="journal article" date="2021" name="Open Biol.">
        <title>Shared evolutionary footprints suggest mitochondrial oxidative damage underlies multiple complex I losses in fungi.</title>
        <authorList>
            <person name="Schikora-Tamarit M.A."/>
            <person name="Marcet-Houben M."/>
            <person name="Nosek J."/>
            <person name="Gabaldon T."/>
        </authorList>
    </citation>
    <scope>NUCLEOTIDE SEQUENCE</scope>
    <source>
        <strain evidence="1">CBS2887</strain>
    </source>
</reference>
<comment type="caution">
    <text evidence="1">The sequence shown here is derived from an EMBL/GenBank/DDBJ whole genome shotgun (WGS) entry which is preliminary data.</text>
</comment>
<reference evidence="1" key="2">
    <citation type="submission" date="2021-01" db="EMBL/GenBank/DDBJ databases">
        <authorList>
            <person name="Schikora-Tamarit M.A."/>
        </authorList>
    </citation>
    <scope>NUCLEOTIDE SEQUENCE</scope>
    <source>
        <strain evidence="1">CBS2887</strain>
    </source>
</reference>
<dbReference type="AlphaFoldDB" id="A0A9P8PP81"/>
<gene>
    <name evidence="1" type="ORF">WICPIJ_009309</name>
</gene>
<keyword evidence="2" id="KW-1185">Reference proteome</keyword>
<dbReference type="Proteomes" id="UP000774326">
    <property type="component" value="Unassembled WGS sequence"/>
</dbReference>